<accession>A0ABS6FHB1</accession>
<organism evidence="1 2">
    <name type="scientific">Peptoniphilus ovalis</name>
    <dbReference type="NCBI Taxonomy" id="2841503"/>
    <lineage>
        <taxon>Bacteria</taxon>
        <taxon>Bacillati</taxon>
        <taxon>Bacillota</taxon>
        <taxon>Tissierellia</taxon>
        <taxon>Tissierellales</taxon>
        <taxon>Peptoniphilaceae</taxon>
        <taxon>Peptoniphilus</taxon>
    </lineage>
</organism>
<gene>
    <name evidence="1" type="ORF">KQI68_06865</name>
</gene>
<sequence length="97" mass="11444">MEDTLIPYSPLADKEVDHYEYKYLYGSLDSNYPIVKLDREMEKEDLQGHSTESKKQLIEKPIDISRGLLYKEKLTEEEIESYNLILLARISEPVYVE</sequence>
<protein>
    <submittedName>
        <fullName evidence="1">Uncharacterized protein</fullName>
    </submittedName>
</protein>
<evidence type="ECO:0000313" key="2">
    <source>
        <dbReference type="Proteomes" id="UP000783742"/>
    </source>
</evidence>
<dbReference type="EMBL" id="JAHLQO010000004">
    <property type="protein sequence ID" value="MBU5669560.1"/>
    <property type="molecule type" value="Genomic_DNA"/>
</dbReference>
<dbReference type="RefSeq" id="WP_216549396.1">
    <property type="nucleotide sequence ID" value="NZ_JAHLQO010000004.1"/>
</dbReference>
<proteinExistence type="predicted"/>
<name>A0ABS6FHB1_9FIRM</name>
<keyword evidence="2" id="KW-1185">Reference proteome</keyword>
<reference evidence="1 2" key="1">
    <citation type="submission" date="2021-06" db="EMBL/GenBank/DDBJ databases">
        <authorList>
            <person name="Sun Q."/>
            <person name="Li D."/>
        </authorList>
    </citation>
    <scope>NUCLEOTIDE SEQUENCE [LARGE SCALE GENOMIC DNA]</scope>
    <source>
        <strain evidence="1 2">MSJ-1</strain>
    </source>
</reference>
<comment type="caution">
    <text evidence="1">The sequence shown here is derived from an EMBL/GenBank/DDBJ whole genome shotgun (WGS) entry which is preliminary data.</text>
</comment>
<dbReference type="Proteomes" id="UP000783742">
    <property type="component" value="Unassembled WGS sequence"/>
</dbReference>
<evidence type="ECO:0000313" key="1">
    <source>
        <dbReference type="EMBL" id="MBU5669560.1"/>
    </source>
</evidence>